<evidence type="ECO:0000256" key="1">
    <source>
        <dbReference type="SAM" id="MobiDB-lite"/>
    </source>
</evidence>
<accession>A0A1Y2HQW8</accession>
<organism evidence="3 4">
    <name type="scientific">Catenaria anguillulae PL171</name>
    <dbReference type="NCBI Taxonomy" id="765915"/>
    <lineage>
        <taxon>Eukaryota</taxon>
        <taxon>Fungi</taxon>
        <taxon>Fungi incertae sedis</taxon>
        <taxon>Blastocladiomycota</taxon>
        <taxon>Blastocladiomycetes</taxon>
        <taxon>Blastocladiales</taxon>
        <taxon>Catenariaceae</taxon>
        <taxon>Catenaria</taxon>
    </lineage>
</organism>
<dbReference type="EMBL" id="MCFL01000019">
    <property type="protein sequence ID" value="ORZ36083.1"/>
    <property type="molecule type" value="Genomic_DNA"/>
</dbReference>
<keyword evidence="2" id="KW-1133">Transmembrane helix</keyword>
<feature type="transmembrane region" description="Helical" evidence="2">
    <location>
        <begin position="38"/>
        <end position="59"/>
    </location>
</feature>
<reference evidence="3 4" key="1">
    <citation type="submission" date="2016-07" db="EMBL/GenBank/DDBJ databases">
        <title>Pervasive Adenine N6-methylation of Active Genes in Fungi.</title>
        <authorList>
            <consortium name="DOE Joint Genome Institute"/>
            <person name="Mondo S.J."/>
            <person name="Dannebaum R.O."/>
            <person name="Kuo R.C."/>
            <person name="Labutti K."/>
            <person name="Haridas S."/>
            <person name="Kuo A."/>
            <person name="Salamov A."/>
            <person name="Ahrendt S.R."/>
            <person name="Lipzen A."/>
            <person name="Sullivan W."/>
            <person name="Andreopoulos W.B."/>
            <person name="Clum A."/>
            <person name="Lindquist E."/>
            <person name="Daum C."/>
            <person name="Ramamoorthy G.K."/>
            <person name="Gryganskyi A."/>
            <person name="Culley D."/>
            <person name="Magnuson J.K."/>
            <person name="James T.Y."/>
            <person name="O'Malley M.A."/>
            <person name="Stajich J.E."/>
            <person name="Spatafora J.W."/>
            <person name="Visel A."/>
            <person name="Grigoriev I.V."/>
        </authorList>
    </citation>
    <scope>NUCLEOTIDE SEQUENCE [LARGE SCALE GENOMIC DNA]</scope>
    <source>
        <strain evidence="3 4">PL171</strain>
    </source>
</reference>
<keyword evidence="4" id="KW-1185">Reference proteome</keyword>
<evidence type="ECO:0000313" key="4">
    <source>
        <dbReference type="Proteomes" id="UP000193411"/>
    </source>
</evidence>
<dbReference type="Proteomes" id="UP000193411">
    <property type="component" value="Unassembled WGS sequence"/>
</dbReference>
<keyword evidence="2" id="KW-0812">Transmembrane</keyword>
<feature type="transmembrane region" description="Helical" evidence="2">
    <location>
        <begin position="80"/>
        <end position="104"/>
    </location>
</feature>
<protein>
    <submittedName>
        <fullName evidence="3">Uncharacterized protein</fullName>
    </submittedName>
</protein>
<feature type="transmembrane region" description="Helical" evidence="2">
    <location>
        <begin position="110"/>
        <end position="128"/>
    </location>
</feature>
<keyword evidence="2" id="KW-0472">Membrane</keyword>
<comment type="caution">
    <text evidence="3">The sequence shown here is derived from an EMBL/GenBank/DDBJ whole genome shotgun (WGS) entry which is preliminary data.</text>
</comment>
<evidence type="ECO:0000313" key="3">
    <source>
        <dbReference type="EMBL" id="ORZ36083.1"/>
    </source>
</evidence>
<name>A0A1Y2HQW8_9FUNG</name>
<evidence type="ECO:0000256" key="2">
    <source>
        <dbReference type="SAM" id="Phobius"/>
    </source>
</evidence>
<proteinExistence type="predicted"/>
<feature type="region of interest" description="Disordered" evidence="1">
    <location>
        <begin position="140"/>
        <end position="166"/>
    </location>
</feature>
<gene>
    <name evidence="3" type="ORF">BCR44DRAFT_47339</name>
</gene>
<sequence length="209" mass="22441">MNPGILAGHLTAQLALTCILYASTGMQLTAISKAVAAIAYMDAGCLALLLGMLSARTVVYRSPARELNVEEQHEQQRKLLKAYLSLYAAMALVIPGIAIWSTTIMIRTRWAAWLLFALQMIFVLHLTLSQAGLGIRPPLFPQSPTPNTTHPAPAGPTPIGTKRNDPNVEDSIELLSDANGHSGIQAEGSGMVLATVVAVTEEHVERVHQ</sequence>
<dbReference type="AlphaFoldDB" id="A0A1Y2HQW8"/>